<comment type="subcellular location">
    <subcellularLocation>
        <location evidence="1">Membrane</location>
        <topology evidence="1">Multi-pass membrane protein</topology>
    </subcellularLocation>
</comment>
<reference evidence="8" key="1">
    <citation type="submission" date="2016-10" db="EMBL/GenBank/DDBJ databases">
        <authorList>
            <person name="Varghese N."/>
            <person name="Submissions S."/>
        </authorList>
    </citation>
    <scope>NUCLEOTIDE SEQUENCE [LARGE SCALE GENOMIC DNA]</scope>
    <source>
        <strain evidence="8">DSM 22530</strain>
    </source>
</reference>
<feature type="transmembrane region" description="Helical" evidence="5">
    <location>
        <begin position="32"/>
        <end position="48"/>
    </location>
</feature>
<feature type="transmembrane region" description="Helical" evidence="5">
    <location>
        <begin position="78"/>
        <end position="96"/>
    </location>
</feature>
<dbReference type="InterPro" id="IPR012340">
    <property type="entry name" value="NA-bd_OB-fold"/>
</dbReference>
<organism evidence="7 8">
    <name type="scientific">Lentibacillus persicus</name>
    <dbReference type="NCBI Taxonomy" id="640948"/>
    <lineage>
        <taxon>Bacteria</taxon>
        <taxon>Bacillati</taxon>
        <taxon>Bacillota</taxon>
        <taxon>Bacilli</taxon>
        <taxon>Bacillales</taxon>
        <taxon>Bacillaceae</taxon>
        <taxon>Lentibacillus</taxon>
    </lineage>
</organism>
<dbReference type="GO" id="GO:0005886">
    <property type="term" value="C:plasma membrane"/>
    <property type="evidence" value="ECO:0007669"/>
    <property type="project" value="TreeGrafter"/>
</dbReference>
<keyword evidence="8" id="KW-1185">Reference proteome</keyword>
<dbReference type="PANTHER" id="PTHR33507">
    <property type="entry name" value="INNER MEMBRANE PROTEIN YBBJ"/>
    <property type="match status" value="1"/>
</dbReference>
<feature type="transmembrane region" description="Helical" evidence="5">
    <location>
        <begin position="102"/>
        <end position="123"/>
    </location>
</feature>
<evidence type="ECO:0000256" key="3">
    <source>
        <dbReference type="ARBA" id="ARBA00022989"/>
    </source>
</evidence>
<evidence type="ECO:0000259" key="6">
    <source>
        <dbReference type="Pfam" id="PF01957"/>
    </source>
</evidence>
<dbReference type="Pfam" id="PF01957">
    <property type="entry name" value="NfeD"/>
    <property type="match status" value="1"/>
</dbReference>
<evidence type="ECO:0000256" key="5">
    <source>
        <dbReference type="SAM" id="Phobius"/>
    </source>
</evidence>
<dbReference type="Gene3D" id="2.40.50.140">
    <property type="entry name" value="Nucleic acid-binding proteins"/>
    <property type="match status" value="1"/>
</dbReference>
<dbReference type="Proteomes" id="UP000199474">
    <property type="component" value="Unassembled WGS sequence"/>
</dbReference>
<keyword evidence="3 5" id="KW-1133">Transmembrane helix</keyword>
<name>A0A1I1TBW8_9BACI</name>
<evidence type="ECO:0000256" key="2">
    <source>
        <dbReference type="ARBA" id="ARBA00022692"/>
    </source>
</evidence>
<evidence type="ECO:0000313" key="8">
    <source>
        <dbReference type="Proteomes" id="UP000199474"/>
    </source>
</evidence>
<evidence type="ECO:0000256" key="1">
    <source>
        <dbReference type="ARBA" id="ARBA00004141"/>
    </source>
</evidence>
<accession>A0A1I1TBW8</accession>
<sequence>MEIFSSDWIGFVLTGLGTLFLIGELLVNMRGLFGILGMGFIVVFFAAYLETGSFIIMLIIYLVGILLIMIDGKVINDGTLATIGASCMLLAVALAAPNLFAGLYAVVGVLIGGFSSLLFLKVFKHREMWSKITLHDQLTKDKGYNSMNENYEALINKQGMTLSDMRPVGTIRIDNKNYSAISNAEWIPRNSSIKVIHVDGTKILVQKTEDK</sequence>
<proteinExistence type="predicted"/>
<dbReference type="PANTHER" id="PTHR33507:SF3">
    <property type="entry name" value="INNER MEMBRANE PROTEIN YBBJ"/>
    <property type="match status" value="1"/>
</dbReference>
<dbReference type="STRING" id="640948.SAMN05216238_102157"/>
<protein>
    <submittedName>
        <fullName evidence="7">NfeD-like C-terminal, partner-binding</fullName>
    </submittedName>
</protein>
<gene>
    <name evidence="7" type="ORF">SAMN05216238_102157</name>
</gene>
<keyword evidence="2 5" id="KW-0812">Transmembrane</keyword>
<feature type="domain" description="NfeD-like C-terminal" evidence="6">
    <location>
        <begin position="152"/>
        <end position="207"/>
    </location>
</feature>
<dbReference type="InterPro" id="IPR052165">
    <property type="entry name" value="Membrane_assoc_protease"/>
</dbReference>
<evidence type="ECO:0000313" key="7">
    <source>
        <dbReference type="EMBL" id="SFD54638.1"/>
    </source>
</evidence>
<feature type="transmembrane region" description="Helical" evidence="5">
    <location>
        <begin position="54"/>
        <end position="71"/>
    </location>
</feature>
<dbReference type="EMBL" id="FOMR01000002">
    <property type="protein sequence ID" value="SFD54638.1"/>
    <property type="molecule type" value="Genomic_DNA"/>
</dbReference>
<feature type="transmembrane region" description="Helical" evidence="5">
    <location>
        <begin position="6"/>
        <end position="27"/>
    </location>
</feature>
<evidence type="ECO:0000256" key="4">
    <source>
        <dbReference type="ARBA" id="ARBA00023136"/>
    </source>
</evidence>
<keyword evidence="4 5" id="KW-0472">Membrane</keyword>
<dbReference type="AlphaFoldDB" id="A0A1I1TBW8"/>
<dbReference type="OrthoDB" id="9806253at2"/>
<dbReference type="InterPro" id="IPR002810">
    <property type="entry name" value="NfeD-like_C"/>
</dbReference>
<dbReference type="RefSeq" id="WP_090081101.1">
    <property type="nucleotide sequence ID" value="NZ_FOMR01000002.1"/>
</dbReference>